<dbReference type="CDD" id="cd02440">
    <property type="entry name" value="AdoMet_MTases"/>
    <property type="match status" value="1"/>
</dbReference>
<gene>
    <name evidence="1" type="ORF">NXS11_00175</name>
</gene>
<dbReference type="RefSeq" id="WP_259197658.1">
    <property type="nucleotide sequence ID" value="NZ_JANUXY010000001.1"/>
</dbReference>
<proteinExistence type="predicted"/>
<protein>
    <submittedName>
        <fullName evidence="1">Class I SAM-dependent methyltransferase</fullName>
    </submittedName>
</protein>
<dbReference type="EMBL" id="JANUXY010000001">
    <property type="protein sequence ID" value="MCS4485302.1"/>
    <property type="molecule type" value="Genomic_DNA"/>
</dbReference>
<reference evidence="1 2" key="1">
    <citation type="journal article" date="2023" name="Int. J. Syst. Evol. Microbiol.">
        <title>Streptococcus sciuri sp. nov., Staphylococcus marylandisciuri sp. nov. and Staphylococcus americanisciuri sp. nov., isolated from faeces of eastern grey squirrel (Sciurus carolinensis).</title>
        <authorList>
            <person name="Volokhov D.V."/>
            <person name="Zagorodnyaya T.A."/>
            <person name="Furtak V.A."/>
            <person name="Nattanmai G."/>
            <person name="Randall L."/>
            <person name="Jose S."/>
            <person name="Gao Y."/>
            <person name="Eisenberg T."/>
            <person name="Delmonte P."/>
            <person name="Blom J."/>
            <person name="Mitchell K.K."/>
        </authorList>
    </citation>
    <scope>NUCLEOTIDE SEQUENCE [LARGE SCALE GENOMIC DNA]</scope>
    <source>
        <strain evidence="1 2">GRT3</strain>
    </source>
</reference>
<dbReference type="Pfam" id="PF06962">
    <property type="entry name" value="rRNA_methylase"/>
    <property type="match status" value="1"/>
</dbReference>
<dbReference type="PANTHER" id="PTHR35276">
    <property type="entry name" value="S-ADENOSYL-L-METHIONINE-DEPENDENT METHYLTRANSFERASES SUPERFAMILY PROTEIN"/>
    <property type="match status" value="1"/>
</dbReference>
<evidence type="ECO:0000313" key="2">
    <source>
        <dbReference type="Proteomes" id="UP001205609"/>
    </source>
</evidence>
<dbReference type="Proteomes" id="UP001205609">
    <property type="component" value="Unassembled WGS sequence"/>
</dbReference>
<accession>A0ABT2EYG9</accession>
<evidence type="ECO:0000313" key="1">
    <source>
        <dbReference type="EMBL" id="MCS4485302.1"/>
    </source>
</evidence>
<keyword evidence="1" id="KW-0489">Methyltransferase</keyword>
<dbReference type="GO" id="GO:0008168">
    <property type="term" value="F:methyltransferase activity"/>
    <property type="evidence" value="ECO:0007669"/>
    <property type="project" value="UniProtKB-KW"/>
</dbReference>
<dbReference type="InterPro" id="IPR010719">
    <property type="entry name" value="MnmM_MeTrfase"/>
</dbReference>
<sequence>MIVQRILPFAKELISTHIHSHSTVIDATCGNGHDTLFLAQSVPEGYVYACDIQQTAIEATRNKIKDFKHVTLVHTGHENIIKHIQPVHLAHLDAAIFNLGYLPKGDKHIVTQPETTITAIEQIFEHLRPEGIIVLVIYPGHPEGQIESEQVYRYLQSFDQHQAHILQYAFINQQNNPPYIIAIEKK</sequence>
<keyword evidence="1" id="KW-0808">Transferase</keyword>
<dbReference type="SUPFAM" id="SSF53335">
    <property type="entry name" value="S-adenosyl-L-methionine-dependent methyltransferases"/>
    <property type="match status" value="1"/>
</dbReference>
<dbReference type="InterPro" id="IPR029063">
    <property type="entry name" value="SAM-dependent_MTases_sf"/>
</dbReference>
<dbReference type="PANTHER" id="PTHR35276:SF1">
    <property type="entry name" value="TRNA (MNM(5)S(2)U34)-METHYLTRANSFERASE, CHLOROPLASTIC"/>
    <property type="match status" value="1"/>
</dbReference>
<dbReference type="Gene3D" id="3.40.50.150">
    <property type="entry name" value="Vaccinia Virus protein VP39"/>
    <property type="match status" value="1"/>
</dbReference>
<dbReference type="GO" id="GO:0032259">
    <property type="term" value="P:methylation"/>
    <property type="evidence" value="ECO:0007669"/>
    <property type="project" value="UniProtKB-KW"/>
</dbReference>
<comment type="caution">
    <text evidence="1">The sequence shown here is derived from an EMBL/GenBank/DDBJ whole genome shotgun (WGS) entry which is preliminary data.</text>
</comment>
<name>A0ABT2EYG9_9STAP</name>
<keyword evidence="2" id="KW-1185">Reference proteome</keyword>
<organism evidence="1 2">
    <name type="scientific">Staphylococcus americanisciuri</name>
    <dbReference type="NCBI Taxonomy" id="2973940"/>
    <lineage>
        <taxon>Bacteria</taxon>
        <taxon>Bacillati</taxon>
        <taxon>Bacillota</taxon>
        <taxon>Bacilli</taxon>
        <taxon>Bacillales</taxon>
        <taxon>Staphylococcaceae</taxon>
        <taxon>Staphylococcus</taxon>
    </lineage>
</organism>